<dbReference type="Pfam" id="PF14559">
    <property type="entry name" value="TPR_19"/>
    <property type="match status" value="1"/>
</dbReference>
<organism evidence="6 7">
    <name type="scientific">Gracilariopsis chorda</name>
    <dbReference type="NCBI Taxonomy" id="448386"/>
    <lineage>
        <taxon>Eukaryota</taxon>
        <taxon>Rhodophyta</taxon>
        <taxon>Florideophyceae</taxon>
        <taxon>Rhodymeniophycidae</taxon>
        <taxon>Gracilariales</taxon>
        <taxon>Gracilariaceae</taxon>
        <taxon>Gracilariopsis</taxon>
    </lineage>
</organism>
<comment type="caution">
    <text evidence="6">The sequence shown here is derived from an EMBL/GenBank/DDBJ whole genome shotgun (WGS) entry which is preliminary data.</text>
</comment>
<dbReference type="Pfam" id="PF07721">
    <property type="entry name" value="TPR_4"/>
    <property type="match status" value="1"/>
</dbReference>
<name>A0A2V3J951_9FLOR</name>
<evidence type="ECO:0000256" key="3">
    <source>
        <dbReference type="PROSITE-ProRule" id="PRU00339"/>
    </source>
</evidence>
<dbReference type="InterPro" id="IPR011717">
    <property type="entry name" value="TPR-4"/>
</dbReference>
<keyword evidence="2 3" id="KW-0802">TPR repeat</keyword>
<feature type="region of interest" description="Disordered" evidence="4">
    <location>
        <begin position="30"/>
        <end position="71"/>
    </location>
</feature>
<feature type="signal peptide" evidence="5">
    <location>
        <begin position="1"/>
        <end position="28"/>
    </location>
</feature>
<dbReference type="OrthoDB" id="421121at2759"/>
<dbReference type="SMART" id="SM00028">
    <property type="entry name" value="TPR"/>
    <property type="match status" value="3"/>
</dbReference>
<dbReference type="PROSITE" id="PS50005">
    <property type="entry name" value="TPR"/>
    <property type="match status" value="2"/>
</dbReference>
<dbReference type="AlphaFoldDB" id="A0A2V3J951"/>
<dbReference type="PANTHER" id="PTHR44858">
    <property type="entry name" value="TETRATRICOPEPTIDE REPEAT PROTEIN 6"/>
    <property type="match status" value="1"/>
</dbReference>
<keyword evidence="5" id="KW-0732">Signal</keyword>
<evidence type="ECO:0000313" key="6">
    <source>
        <dbReference type="EMBL" id="PXF50137.1"/>
    </source>
</evidence>
<keyword evidence="1" id="KW-0677">Repeat</keyword>
<accession>A0A2V3J951</accession>
<dbReference type="STRING" id="448386.A0A2V3J951"/>
<protein>
    <submittedName>
        <fullName evidence="6">UDP-N-acetylglucosamine--peptide N-acetylglucosaminyltransferase</fullName>
    </submittedName>
</protein>
<evidence type="ECO:0000256" key="4">
    <source>
        <dbReference type="SAM" id="MobiDB-lite"/>
    </source>
</evidence>
<reference evidence="6 7" key="1">
    <citation type="journal article" date="2018" name="Mol. Biol. Evol.">
        <title>Analysis of the draft genome of the red seaweed Gracilariopsis chorda provides insights into genome size evolution in Rhodophyta.</title>
        <authorList>
            <person name="Lee J."/>
            <person name="Yang E.C."/>
            <person name="Graf L."/>
            <person name="Yang J.H."/>
            <person name="Qiu H."/>
            <person name="Zel Zion U."/>
            <person name="Chan C.X."/>
            <person name="Stephens T.G."/>
            <person name="Weber A.P.M."/>
            <person name="Boo G.H."/>
            <person name="Boo S.M."/>
            <person name="Kim K.M."/>
            <person name="Shin Y."/>
            <person name="Jung M."/>
            <person name="Lee S.J."/>
            <person name="Yim H.S."/>
            <person name="Lee J.H."/>
            <person name="Bhattacharya D."/>
            <person name="Yoon H.S."/>
        </authorList>
    </citation>
    <scope>NUCLEOTIDE SEQUENCE [LARGE SCALE GENOMIC DNA]</scope>
    <source>
        <strain evidence="6 7">SKKU-2015</strain>
        <tissue evidence="6">Whole body</tissue>
    </source>
</reference>
<dbReference type="GO" id="GO:0016757">
    <property type="term" value="F:glycosyltransferase activity"/>
    <property type="evidence" value="ECO:0007669"/>
    <property type="project" value="UniProtKB-KW"/>
</dbReference>
<feature type="chain" id="PRO_5015890471" evidence="5">
    <location>
        <begin position="29"/>
        <end position="305"/>
    </location>
</feature>
<dbReference type="SUPFAM" id="SSF48452">
    <property type="entry name" value="TPR-like"/>
    <property type="match status" value="1"/>
</dbReference>
<feature type="compositionally biased region" description="Polar residues" evidence="4">
    <location>
        <begin position="45"/>
        <end position="56"/>
    </location>
</feature>
<evidence type="ECO:0000256" key="2">
    <source>
        <dbReference type="ARBA" id="ARBA00022803"/>
    </source>
</evidence>
<evidence type="ECO:0000313" key="7">
    <source>
        <dbReference type="Proteomes" id="UP000247409"/>
    </source>
</evidence>
<feature type="repeat" description="TPR" evidence="3">
    <location>
        <begin position="106"/>
        <end position="139"/>
    </location>
</feature>
<keyword evidence="6" id="KW-0808">Transferase</keyword>
<dbReference type="InterPro" id="IPR019734">
    <property type="entry name" value="TPR_rpt"/>
</dbReference>
<keyword evidence="7" id="KW-1185">Reference proteome</keyword>
<feature type="repeat" description="TPR" evidence="3">
    <location>
        <begin position="177"/>
        <end position="210"/>
    </location>
</feature>
<gene>
    <name evidence="6" type="ORF">BWQ96_00297</name>
</gene>
<dbReference type="Pfam" id="PF13432">
    <property type="entry name" value="TPR_16"/>
    <property type="match status" value="1"/>
</dbReference>
<dbReference type="EMBL" id="NBIV01000001">
    <property type="protein sequence ID" value="PXF50137.1"/>
    <property type="molecule type" value="Genomic_DNA"/>
</dbReference>
<dbReference type="InterPro" id="IPR050498">
    <property type="entry name" value="Ycf3"/>
</dbReference>
<sequence length="305" mass="34069">MRARPPSLAHPIAAAALLVALSTQPALSVGVDTTSPQQQQQQQQGSDTAVSQPTQKQLREQSRNNTRLSGARAQTFATARRTAAAGDLDAALNLYNQLVEQAPNFAPAYSNRANILVARGRYQDARTDYDTSLRLAPLDTDAWVVHVNRGATYLAMGDASAALDDMNVAHELRGDDPTVMSNRAAVYEVLGKWDNAIRDYQKALRSNDVQPFWIRYALALFQRNKSVEALAILKRVAARFPGFNDVHVAMALVYYDRNDFAAAETEWSAVDRPKLFENERFLRDERKWPPRAVETLNNFRNLNPQ</sequence>
<dbReference type="InterPro" id="IPR011990">
    <property type="entry name" value="TPR-like_helical_dom_sf"/>
</dbReference>
<dbReference type="GO" id="GO:0042802">
    <property type="term" value="F:identical protein binding"/>
    <property type="evidence" value="ECO:0007669"/>
    <property type="project" value="InterPro"/>
</dbReference>
<proteinExistence type="predicted"/>
<dbReference type="PANTHER" id="PTHR44858:SF17">
    <property type="match status" value="1"/>
</dbReference>
<evidence type="ECO:0000256" key="1">
    <source>
        <dbReference type="ARBA" id="ARBA00022737"/>
    </source>
</evidence>
<dbReference type="Proteomes" id="UP000247409">
    <property type="component" value="Unassembled WGS sequence"/>
</dbReference>
<dbReference type="Gene3D" id="1.25.40.10">
    <property type="entry name" value="Tetratricopeptide repeat domain"/>
    <property type="match status" value="2"/>
</dbReference>
<evidence type="ECO:0000256" key="5">
    <source>
        <dbReference type="SAM" id="SignalP"/>
    </source>
</evidence>
<keyword evidence="6" id="KW-0328">Glycosyltransferase</keyword>